<evidence type="ECO:0000256" key="1">
    <source>
        <dbReference type="SAM" id="Phobius"/>
    </source>
</evidence>
<reference evidence="2 3" key="1">
    <citation type="submission" date="2018-05" db="EMBL/GenBank/DDBJ databases">
        <authorList>
            <person name="Zhang Y.-J."/>
        </authorList>
    </citation>
    <scope>NUCLEOTIDE SEQUENCE [LARGE SCALE GENOMIC DNA]</scope>
    <source>
        <strain evidence="2 3">CY04</strain>
    </source>
</reference>
<evidence type="ECO:0000313" key="3">
    <source>
        <dbReference type="Proteomes" id="UP001429564"/>
    </source>
</evidence>
<keyword evidence="1" id="KW-0812">Transmembrane</keyword>
<organism evidence="2 3">
    <name type="scientific">Parasedimentitalea denitrificans</name>
    <dbReference type="NCBI Taxonomy" id="2211118"/>
    <lineage>
        <taxon>Bacteria</taxon>
        <taxon>Pseudomonadati</taxon>
        <taxon>Pseudomonadota</taxon>
        <taxon>Alphaproteobacteria</taxon>
        <taxon>Rhodobacterales</taxon>
        <taxon>Paracoccaceae</taxon>
        <taxon>Parasedimentitalea</taxon>
    </lineage>
</organism>
<proteinExistence type="predicted"/>
<keyword evidence="1" id="KW-0472">Membrane</keyword>
<dbReference type="Proteomes" id="UP001429564">
    <property type="component" value="Unassembled WGS sequence"/>
</dbReference>
<name>A0ABX0W967_9RHOB</name>
<gene>
    <name evidence="2" type="ORF">DL239_10815</name>
</gene>
<sequence>MVIVFIFLLFTLPKLFASFIDPIFLVVVCLVGIFYSMRKLGEHMDKLTEHEWWNEKWLKFVSRWWS</sequence>
<evidence type="ECO:0000313" key="2">
    <source>
        <dbReference type="EMBL" id="NIZ61468.1"/>
    </source>
</evidence>
<accession>A0ABX0W967</accession>
<dbReference type="EMBL" id="QHLQ01000009">
    <property type="protein sequence ID" value="NIZ61468.1"/>
    <property type="molecule type" value="Genomic_DNA"/>
</dbReference>
<keyword evidence="1" id="KW-1133">Transmembrane helix</keyword>
<protein>
    <submittedName>
        <fullName evidence="2">Uncharacterized protein</fullName>
    </submittedName>
</protein>
<keyword evidence="3" id="KW-1185">Reference proteome</keyword>
<feature type="transmembrane region" description="Helical" evidence="1">
    <location>
        <begin position="15"/>
        <end position="37"/>
    </location>
</feature>
<comment type="caution">
    <text evidence="2">The sequence shown here is derived from an EMBL/GenBank/DDBJ whole genome shotgun (WGS) entry which is preliminary data.</text>
</comment>